<protein>
    <submittedName>
        <fullName evidence="1">Uncharacterized protein</fullName>
    </submittedName>
</protein>
<organism evidence="1 2">
    <name type="scientific">Baia soyae</name>
    <dbReference type="NCBI Taxonomy" id="1544746"/>
    <lineage>
        <taxon>Bacteria</taxon>
        <taxon>Bacillati</taxon>
        <taxon>Bacillota</taxon>
        <taxon>Bacilli</taxon>
        <taxon>Bacillales</taxon>
        <taxon>Thermoactinomycetaceae</taxon>
        <taxon>Baia</taxon>
    </lineage>
</organism>
<reference evidence="1 2" key="1">
    <citation type="submission" date="2019-03" db="EMBL/GenBank/DDBJ databases">
        <title>Genomic Encyclopedia of Type Strains, Phase IV (KMG-IV): sequencing the most valuable type-strain genomes for metagenomic binning, comparative biology and taxonomic classification.</title>
        <authorList>
            <person name="Goeker M."/>
        </authorList>
    </citation>
    <scope>NUCLEOTIDE SEQUENCE [LARGE SCALE GENOMIC DNA]</scope>
    <source>
        <strain evidence="1 2">DSM 46831</strain>
    </source>
</reference>
<accession>A0A4R2S2E8</accession>
<gene>
    <name evidence="1" type="ORF">EDD57_101172</name>
</gene>
<sequence length="68" mass="8044">MNSIKILTEKGFILKVIGDFREPLYPALVVWARNQPKKLFRCHVALSKNRYQHLFFRSSPKSRTLKII</sequence>
<evidence type="ECO:0000313" key="1">
    <source>
        <dbReference type="EMBL" id="TCP70728.1"/>
    </source>
</evidence>
<comment type="caution">
    <text evidence="1">The sequence shown here is derived from an EMBL/GenBank/DDBJ whole genome shotgun (WGS) entry which is preliminary data.</text>
</comment>
<dbReference type="AlphaFoldDB" id="A0A4R2S2E8"/>
<proteinExistence type="predicted"/>
<dbReference type="Proteomes" id="UP000294746">
    <property type="component" value="Unassembled WGS sequence"/>
</dbReference>
<keyword evidence="2" id="KW-1185">Reference proteome</keyword>
<name>A0A4R2S2E8_9BACL</name>
<dbReference type="EMBL" id="SLXV01000001">
    <property type="protein sequence ID" value="TCP70728.1"/>
    <property type="molecule type" value="Genomic_DNA"/>
</dbReference>
<evidence type="ECO:0000313" key="2">
    <source>
        <dbReference type="Proteomes" id="UP000294746"/>
    </source>
</evidence>